<evidence type="ECO:0000259" key="6">
    <source>
        <dbReference type="Pfam" id="PF08314"/>
    </source>
</evidence>
<evidence type="ECO:0000313" key="7">
    <source>
        <dbReference type="EMBL" id="ROT40124.1"/>
    </source>
</evidence>
<evidence type="ECO:0000313" key="8">
    <source>
        <dbReference type="Proteomes" id="UP000272025"/>
    </source>
</evidence>
<dbReference type="OrthoDB" id="3434013at2759"/>
<feature type="compositionally biased region" description="Basic and acidic residues" evidence="5">
    <location>
        <begin position="884"/>
        <end position="905"/>
    </location>
</feature>
<dbReference type="AlphaFoldDB" id="A0A3N2Q032"/>
<feature type="region of interest" description="Disordered" evidence="5">
    <location>
        <begin position="863"/>
        <end position="907"/>
    </location>
</feature>
<gene>
    <name evidence="7" type="ORF">SODALDRAFT_293903</name>
</gene>
<evidence type="ECO:0000256" key="4">
    <source>
        <dbReference type="ARBA" id="ARBA00022927"/>
    </source>
</evidence>
<keyword evidence="2" id="KW-0813">Transport</keyword>
<sequence length="936" mass="103197">MSLSLPPPKVLILAVHLAANAAVDKLAFLVQQHPTVLRKDVVLRILLTYLPETLPSAKYVHLIEALSSEDFADCEPVDIDSSVVAGLSVEEAFRKLRKLRFLPFSDAKARAEAENDYVASFLFRRAYSVDQHAGMLTQLPILFAPFAPQNDGIRTWMVSTLLPLMRRNFEYYPHHPTPYTLAEFQALPDVTAVSALLSQTGRDEDHNLLGRDLRGLVGPWLRNDARWTSVLDGADDALRDTAFATGKRICPGWERVMEWLLINASQDWRLTCAAVMQWNGSQDVDLGDFDVAWLQEEHHTYLDRRYARAIMASAYLVPEATLDAVEAVHQMVVKVTELLGEGELPSLISAAESLTPVLSWNHDHMTRNYTMHVRNDLLSESNPLTRPSPSTTSLLHALTLSAYLLTRAGLPVSAKRAGDLVFSQDEREQKAEATKLIGVIMSRNHGADDSSWIRTRRELLWLCNWGISSGADVSAMGVFGRVDVEYLESEFLNALLLNSRYSLAKDLYEADSSPLSLNVVRDIVLGAALSAFDNATNPNRTRGGLKKCEEIISAFPKTFHASLRVRQQVEHLLKATHSLSQYRLVLKQGEPFTPILLRVHPDPISVIGKVLEQNSKTYTRIQDLLQTAYSMVRAGLPDNGCSDSGSDGASSLSLDEREEQRLVSAEIRVTAMCIEAALREEDFETAYSYTVNRATADASSRLGSEAMLHNHSAWRAALQAGQYTRSSRTIAPTHLGTGSGNPHIRHLEQRLECFSTSVRLAPASQLHEILGGFRRCEEQLDSALSEQIARGIGTDKDHTDLHRLPGSFGFTTAPAQKAMPSASAGSDASAMKGKADDTVPMSLFDLSRATARAASRNLSALSSLQQSSNAGHASVNNETVGEWGRADGKSDSQHRERMRKRDQLRDAAMGTLTTGVGWLIGAPVTGDRSDAKDNER</sequence>
<feature type="region of interest" description="Disordered" evidence="5">
    <location>
        <begin position="796"/>
        <end position="834"/>
    </location>
</feature>
<dbReference type="PANTHER" id="PTHR40787:SF3">
    <property type="entry name" value="PROTEIN TRANSPORT PROTEIN SEC39"/>
    <property type="match status" value="1"/>
</dbReference>
<dbReference type="GO" id="GO:0005783">
    <property type="term" value="C:endoplasmic reticulum"/>
    <property type="evidence" value="ECO:0007669"/>
    <property type="project" value="UniProtKB-SubCell"/>
</dbReference>
<name>A0A3N2Q032_SODAK</name>
<dbReference type="Proteomes" id="UP000272025">
    <property type="component" value="Unassembled WGS sequence"/>
</dbReference>
<keyword evidence="3" id="KW-0256">Endoplasmic reticulum</keyword>
<dbReference type="RefSeq" id="XP_028467930.1">
    <property type="nucleotide sequence ID" value="XM_028608729.1"/>
</dbReference>
<keyword evidence="4" id="KW-0653">Protein transport</keyword>
<evidence type="ECO:0000256" key="5">
    <source>
        <dbReference type="SAM" id="MobiDB-lite"/>
    </source>
</evidence>
<evidence type="ECO:0000256" key="2">
    <source>
        <dbReference type="ARBA" id="ARBA00022448"/>
    </source>
</evidence>
<evidence type="ECO:0000256" key="3">
    <source>
        <dbReference type="ARBA" id="ARBA00022824"/>
    </source>
</evidence>
<dbReference type="GO" id="GO:0006890">
    <property type="term" value="P:retrograde vesicle-mediated transport, Golgi to endoplasmic reticulum"/>
    <property type="evidence" value="ECO:0007669"/>
    <property type="project" value="InterPro"/>
</dbReference>
<accession>A0A3N2Q032</accession>
<keyword evidence="8" id="KW-1185">Reference proteome</keyword>
<proteinExistence type="predicted"/>
<dbReference type="GO" id="GO:0015031">
    <property type="term" value="P:protein transport"/>
    <property type="evidence" value="ECO:0007669"/>
    <property type="project" value="UniProtKB-KW"/>
</dbReference>
<dbReference type="EMBL" id="ML119053">
    <property type="protein sequence ID" value="ROT40124.1"/>
    <property type="molecule type" value="Genomic_DNA"/>
</dbReference>
<organism evidence="7 8">
    <name type="scientific">Sodiomyces alkalinus (strain CBS 110278 / VKM F-3762 / F11)</name>
    <name type="common">Alkaliphilic filamentous fungus</name>
    <dbReference type="NCBI Taxonomy" id="1314773"/>
    <lineage>
        <taxon>Eukaryota</taxon>
        <taxon>Fungi</taxon>
        <taxon>Dikarya</taxon>
        <taxon>Ascomycota</taxon>
        <taxon>Pezizomycotina</taxon>
        <taxon>Sordariomycetes</taxon>
        <taxon>Hypocreomycetidae</taxon>
        <taxon>Glomerellales</taxon>
        <taxon>Plectosphaerellaceae</taxon>
        <taxon>Sodiomyces</taxon>
    </lineage>
</organism>
<dbReference type="Pfam" id="PF08314">
    <property type="entry name" value="Sec39"/>
    <property type="match status" value="1"/>
</dbReference>
<reference evidence="7 8" key="1">
    <citation type="journal article" date="2018" name="Mol. Ecol.">
        <title>The obligate alkalophilic soda-lake fungus Sodiomyces alkalinus has shifted to a protein diet.</title>
        <authorList>
            <person name="Grum-Grzhimaylo A.A."/>
            <person name="Falkoski D.L."/>
            <person name="van den Heuvel J."/>
            <person name="Valero-Jimenez C.A."/>
            <person name="Min B."/>
            <person name="Choi I.G."/>
            <person name="Lipzen A."/>
            <person name="Daum C.G."/>
            <person name="Aanen D.K."/>
            <person name="Tsang A."/>
            <person name="Henrissat B."/>
            <person name="Bilanenko E.N."/>
            <person name="de Vries R.P."/>
            <person name="van Kan J.A.L."/>
            <person name="Grigoriev I.V."/>
            <person name="Debets A.J.M."/>
        </authorList>
    </citation>
    <scope>NUCLEOTIDE SEQUENCE [LARGE SCALE GENOMIC DNA]</scope>
    <source>
        <strain evidence="7 8">F11</strain>
    </source>
</reference>
<dbReference type="PANTHER" id="PTHR40787">
    <property type="entry name" value="SECRETED PROTEIN"/>
    <property type="match status" value="1"/>
</dbReference>
<comment type="subcellular location">
    <subcellularLocation>
        <location evidence="1">Endoplasmic reticulum</location>
    </subcellularLocation>
</comment>
<evidence type="ECO:0000256" key="1">
    <source>
        <dbReference type="ARBA" id="ARBA00004240"/>
    </source>
</evidence>
<feature type="domain" description="Sec39" evidence="6">
    <location>
        <begin position="12"/>
        <end position="789"/>
    </location>
</feature>
<dbReference type="InterPro" id="IPR013244">
    <property type="entry name" value="Sec39_domain"/>
</dbReference>
<dbReference type="GeneID" id="39577207"/>
<protein>
    <submittedName>
        <fullName evidence="7">Secretory pathway protein Sec39</fullName>
    </submittedName>
</protein>